<evidence type="ECO:0000313" key="1">
    <source>
        <dbReference type="Proteomes" id="UP000887578"/>
    </source>
</evidence>
<accession>A0A914PS39</accession>
<dbReference type="Proteomes" id="UP000887578">
    <property type="component" value="Unplaced"/>
</dbReference>
<dbReference type="WBParaSite" id="PDA_v2.g1897.t1">
    <property type="protein sequence ID" value="PDA_v2.g1897.t1"/>
    <property type="gene ID" value="PDA_v2.g1897"/>
</dbReference>
<reference evidence="2" key="1">
    <citation type="submission" date="2022-11" db="UniProtKB">
        <authorList>
            <consortium name="WormBaseParasite"/>
        </authorList>
    </citation>
    <scope>IDENTIFICATION</scope>
</reference>
<name>A0A914PS39_9BILA</name>
<proteinExistence type="predicted"/>
<sequence>MQKIKAGKKLYNYIDENNAVSSCAFDDDCHGKLFDFFKHTVWENYIKIIKSVLANKGEICPYDPKPPKSSGNIYKLSGMFALGFILFYLW</sequence>
<protein>
    <submittedName>
        <fullName evidence="2">PIR Superfamily Protein</fullName>
    </submittedName>
</protein>
<evidence type="ECO:0000313" key="2">
    <source>
        <dbReference type="WBParaSite" id="PDA_v2.g1897.t1"/>
    </source>
</evidence>
<organism evidence="1 2">
    <name type="scientific">Panagrolaimus davidi</name>
    <dbReference type="NCBI Taxonomy" id="227884"/>
    <lineage>
        <taxon>Eukaryota</taxon>
        <taxon>Metazoa</taxon>
        <taxon>Ecdysozoa</taxon>
        <taxon>Nematoda</taxon>
        <taxon>Chromadorea</taxon>
        <taxon>Rhabditida</taxon>
        <taxon>Tylenchina</taxon>
        <taxon>Panagrolaimomorpha</taxon>
        <taxon>Panagrolaimoidea</taxon>
        <taxon>Panagrolaimidae</taxon>
        <taxon>Panagrolaimus</taxon>
    </lineage>
</organism>
<dbReference type="AlphaFoldDB" id="A0A914PS39"/>
<keyword evidence="1" id="KW-1185">Reference proteome</keyword>